<reference evidence="1" key="1">
    <citation type="submission" date="2018-05" db="EMBL/GenBank/DDBJ databases">
        <title>Draft genome of Mucuna pruriens seed.</title>
        <authorList>
            <person name="Nnadi N.E."/>
            <person name="Vos R."/>
            <person name="Hasami M.H."/>
            <person name="Devisetty U.K."/>
            <person name="Aguiy J.C."/>
        </authorList>
    </citation>
    <scope>NUCLEOTIDE SEQUENCE [LARGE SCALE GENOMIC DNA]</scope>
    <source>
        <strain evidence="1">JCA_2017</strain>
    </source>
</reference>
<feature type="non-terminal residue" evidence="1">
    <location>
        <position position="57"/>
    </location>
</feature>
<dbReference type="AlphaFoldDB" id="A0A371F5G1"/>
<evidence type="ECO:0000313" key="1">
    <source>
        <dbReference type="EMBL" id="RDX73517.1"/>
    </source>
</evidence>
<dbReference type="EMBL" id="QJKJ01010497">
    <property type="protein sequence ID" value="RDX73517.1"/>
    <property type="molecule type" value="Genomic_DNA"/>
</dbReference>
<name>A0A371F5G1_MUCPR</name>
<comment type="caution">
    <text evidence="1">The sequence shown here is derived from an EMBL/GenBank/DDBJ whole genome shotgun (WGS) entry which is preliminary data.</text>
</comment>
<protein>
    <recommendedName>
        <fullName evidence="3">Retrotransposon gag domain-containing protein</fullName>
    </recommendedName>
</protein>
<proteinExistence type="predicted"/>
<accession>A0A371F5G1</accession>
<organism evidence="1 2">
    <name type="scientific">Mucuna pruriens</name>
    <name type="common">Velvet bean</name>
    <name type="synonym">Dolichos pruriens</name>
    <dbReference type="NCBI Taxonomy" id="157652"/>
    <lineage>
        <taxon>Eukaryota</taxon>
        <taxon>Viridiplantae</taxon>
        <taxon>Streptophyta</taxon>
        <taxon>Embryophyta</taxon>
        <taxon>Tracheophyta</taxon>
        <taxon>Spermatophyta</taxon>
        <taxon>Magnoliopsida</taxon>
        <taxon>eudicotyledons</taxon>
        <taxon>Gunneridae</taxon>
        <taxon>Pentapetalae</taxon>
        <taxon>rosids</taxon>
        <taxon>fabids</taxon>
        <taxon>Fabales</taxon>
        <taxon>Fabaceae</taxon>
        <taxon>Papilionoideae</taxon>
        <taxon>50 kb inversion clade</taxon>
        <taxon>NPAAA clade</taxon>
        <taxon>indigoferoid/millettioid clade</taxon>
        <taxon>Phaseoleae</taxon>
        <taxon>Mucuna</taxon>
    </lineage>
</organism>
<dbReference type="OrthoDB" id="1731207at2759"/>
<sequence length="57" mass="6788">MYQGSKSVEDYHKDMEDIVERYHYTSLDDLVHQAIRVEAQQKRHLTLKKPYPNGPNN</sequence>
<dbReference type="Proteomes" id="UP000257109">
    <property type="component" value="Unassembled WGS sequence"/>
</dbReference>
<gene>
    <name evidence="1" type="ORF">CR513_46858</name>
</gene>
<keyword evidence="2" id="KW-1185">Reference proteome</keyword>
<evidence type="ECO:0008006" key="3">
    <source>
        <dbReference type="Google" id="ProtNLM"/>
    </source>
</evidence>
<evidence type="ECO:0000313" key="2">
    <source>
        <dbReference type="Proteomes" id="UP000257109"/>
    </source>
</evidence>